<accession>A0ABN3TKS9</accession>
<evidence type="ECO:0000259" key="3">
    <source>
        <dbReference type="SMART" id="SM00824"/>
    </source>
</evidence>
<dbReference type="InterPro" id="IPR020802">
    <property type="entry name" value="TesA-like"/>
</dbReference>
<dbReference type="InterPro" id="IPR029058">
    <property type="entry name" value="AB_hydrolase_fold"/>
</dbReference>
<dbReference type="Gene3D" id="3.40.50.1820">
    <property type="entry name" value="alpha/beta hydrolase"/>
    <property type="match status" value="1"/>
</dbReference>
<comment type="caution">
    <text evidence="4">The sequence shown here is derived from an EMBL/GenBank/DDBJ whole genome shotgun (WGS) entry which is preliminary data.</text>
</comment>
<dbReference type="InterPro" id="IPR001031">
    <property type="entry name" value="Thioesterase"/>
</dbReference>
<evidence type="ECO:0000313" key="5">
    <source>
        <dbReference type="Proteomes" id="UP001500886"/>
    </source>
</evidence>
<sequence length="254" mass="27021">MSTNWLRVLRAVAQPRVRLVCFPHAGGTASAFRTWPAGLPDDVEVLAVRYPGREDRIAEPCATRMGEFADAVTAALLALDERPLALFGHSMGASVAYEVAHRLAGEHARPPVALLVSARRAPHRLQPSGTGDLDDDALVAHVQGRGAPASAALDHPELRELFLPVLRADYRMLDAYAGEATTRPLPVPLTAYYGEQDTGAAEPEALAWAVVAGAGFAARGFAGGHFYLVPHEAALLDDIARRLAGTALEAPCRP</sequence>
<organism evidence="4 5">
    <name type="scientific">Streptomyces luteosporeus</name>
    <dbReference type="NCBI Taxonomy" id="173856"/>
    <lineage>
        <taxon>Bacteria</taxon>
        <taxon>Bacillati</taxon>
        <taxon>Actinomycetota</taxon>
        <taxon>Actinomycetes</taxon>
        <taxon>Kitasatosporales</taxon>
        <taxon>Streptomycetaceae</taxon>
        <taxon>Streptomyces</taxon>
    </lineage>
</organism>
<dbReference type="GO" id="GO:0016787">
    <property type="term" value="F:hydrolase activity"/>
    <property type="evidence" value="ECO:0007669"/>
    <property type="project" value="UniProtKB-KW"/>
</dbReference>
<evidence type="ECO:0000313" key="4">
    <source>
        <dbReference type="EMBL" id="GAA2708892.1"/>
    </source>
</evidence>
<dbReference type="EMBL" id="BAAASL010000002">
    <property type="protein sequence ID" value="GAA2708892.1"/>
    <property type="molecule type" value="Genomic_DNA"/>
</dbReference>
<dbReference type="Proteomes" id="UP001500886">
    <property type="component" value="Unassembled WGS sequence"/>
</dbReference>
<evidence type="ECO:0000256" key="1">
    <source>
        <dbReference type="ARBA" id="ARBA00007169"/>
    </source>
</evidence>
<comment type="similarity">
    <text evidence="1">Belongs to the thioesterase family.</text>
</comment>
<dbReference type="InterPro" id="IPR012223">
    <property type="entry name" value="TEII"/>
</dbReference>
<keyword evidence="5" id="KW-1185">Reference proteome</keyword>
<evidence type="ECO:0000256" key="2">
    <source>
        <dbReference type="ARBA" id="ARBA00022801"/>
    </source>
</evidence>
<proteinExistence type="inferred from homology"/>
<reference evidence="4 5" key="1">
    <citation type="journal article" date="2019" name="Int. J. Syst. Evol. Microbiol.">
        <title>The Global Catalogue of Microorganisms (GCM) 10K type strain sequencing project: providing services to taxonomists for standard genome sequencing and annotation.</title>
        <authorList>
            <consortium name="The Broad Institute Genomics Platform"/>
            <consortium name="The Broad Institute Genome Sequencing Center for Infectious Disease"/>
            <person name="Wu L."/>
            <person name="Ma J."/>
        </authorList>
    </citation>
    <scope>NUCLEOTIDE SEQUENCE [LARGE SCALE GENOMIC DNA]</scope>
    <source>
        <strain evidence="4 5">JCM 4542</strain>
    </source>
</reference>
<keyword evidence="2 4" id="KW-0378">Hydrolase</keyword>
<dbReference type="Pfam" id="PF00975">
    <property type="entry name" value="Thioesterase"/>
    <property type="match status" value="1"/>
</dbReference>
<feature type="domain" description="Thioesterase TesA-like" evidence="3">
    <location>
        <begin position="20"/>
        <end position="243"/>
    </location>
</feature>
<protein>
    <submittedName>
        <fullName evidence="4">Alpha/beta fold hydrolase</fullName>
    </submittedName>
</protein>
<dbReference type="SMART" id="SM00824">
    <property type="entry name" value="PKS_TE"/>
    <property type="match status" value="1"/>
</dbReference>
<dbReference type="PANTHER" id="PTHR11487:SF0">
    <property type="entry name" value="S-ACYL FATTY ACID SYNTHASE THIOESTERASE, MEDIUM CHAIN"/>
    <property type="match status" value="1"/>
</dbReference>
<gene>
    <name evidence="4" type="ORF">GCM10010315_06090</name>
</gene>
<dbReference type="SUPFAM" id="SSF53474">
    <property type="entry name" value="alpha/beta-Hydrolases"/>
    <property type="match status" value="1"/>
</dbReference>
<dbReference type="RefSeq" id="WP_344433063.1">
    <property type="nucleotide sequence ID" value="NZ_BAAASL010000002.1"/>
</dbReference>
<name>A0ABN3TKS9_9ACTN</name>
<dbReference type="PANTHER" id="PTHR11487">
    <property type="entry name" value="THIOESTERASE"/>
    <property type="match status" value="1"/>
</dbReference>